<protein>
    <recommendedName>
        <fullName evidence="9">Zn(2)-C6 fungal-type domain-containing protein</fullName>
    </recommendedName>
</protein>
<dbReference type="GO" id="GO:0043565">
    <property type="term" value="F:sequence-specific DNA binding"/>
    <property type="evidence" value="ECO:0007669"/>
    <property type="project" value="TreeGrafter"/>
</dbReference>
<dbReference type="PROSITE" id="PS50048">
    <property type="entry name" value="ZN2_CY6_FUNGAL_2"/>
    <property type="match status" value="1"/>
</dbReference>
<name>A0A9P4UN06_9PEZI</name>
<evidence type="ECO:0000256" key="4">
    <source>
        <dbReference type="ARBA" id="ARBA00023125"/>
    </source>
</evidence>
<gene>
    <name evidence="10" type="ORF">K431DRAFT_136038</name>
</gene>
<dbReference type="InterPro" id="IPR036864">
    <property type="entry name" value="Zn2-C6_fun-type_DNA-bd_sf"/>
</dbReference>
<evidence type="ECO:0000313" key="11">
    <source>
        <dbReference type="Proteomes" id="UP000799441"/>
    </source>
</evidence>
<evidence type="ECO:0000256" key="5">
    <source>
        <dbReference type="ARBA" id="ARBA00023163"/>
    </source>
</evidence>
<evidence type="ECO:0000256" key="1">
    <source>
        <dbReference type="ARBA" id="ARBA00004123"/>
    </source>
</evidence>
<keyword evidence="6" id="KW-0539">Nucleus</keyword>
<dbReference type="Proteomes" id="UP000799441">
    <property type="component" value="Unassembled WGS sequence"/>
</dbReference>
<keyword evidence="8" id="KW-1133">Transmembrane helix</keyword>
<dbReference type="PANTHER" id="PTHR47540">
    <property type="entry name" value="THIAMINE REPRESSIBLE GENES REGULATORY PROTEIN THI5"/>
    <property type="match status" value="1"/>
</dbReference>
<dbReference type="CDD" id="cd12148">
    <property type="entry name" value="fungal_TF_MHR"/>
    <property type="match status" value="1"/>
</dbReference>
<evidence type="ECO:0000256" key="3">
    <source>
        <dbReference type="ARBA" id="ARBA00023015"/>
    </source>
</evidence>
<dbReference type="Pfam" id="PF00172">
    <property type="entry name" value="Zn_clus"/>
    <property type="match status" value="1"/>
</dbReference>
<keyword evidence="8" id="KW-0472">Membrane</keyword>
<evidence type="ECO:0000256" key="2">
    <source>
        <dbReference type="ARBA" id="ARBA00022723"/>
    </source>
</evidence>
<comment type="subcellular location">
    <subcellularLocation>
        <location evidence="1">Nucleus</location>
    </subcellularLocation>
</comment>
<keyword evidence="2" id="KW-0479">Metal-binding</keyword>
<feature type="region of interest" description="Disordered" evidence="7">
    <location>
        <begin position="665"/>
        <end position="687"/>
    </location>
</feature>
<evidence type="ECO:0000259" key="9">
    <source>
        <dbReference type="PROSITE" id="PS50048"/>
    </source>
</evidence>
<feature type="transmembrane region" description="Helical" evidence="8">
    <location>
        <begin position="579"/>
        <end position="598"/>
    </location>
</feature>
<dbReference type="AlphaFoldDB" id="A0A9P4UN06"/>
<dbReference type="PANTHER" id="PTHR47540:SF3">
    <property type="entry name" value="ZN(II)2CYS6 TRANSCRIPTION FACTOR (EUROFUNG)"/>
    <property type="match status" value="1"/>
</dbReference>
<dbReference type="GO" id="GO:0005634">
    <property type="term" value="C:nucleus"/>
    <property type="evidence" value="ECO:0007669"/>
    <property type="project" value="UniProtKB-SubCell"/>
</dbReference>
<dbReference type="InterPro" id="IPR001138">
    <property type="entry name" value="Zn2Cys6_DnaBD"/>
</dbReference>
<evidence type="ECO:0000256" key="6">
    <source>
        <dbReference type="ARBA" id="ARBA00023242"/>
    </source>
</evidence>
<dbReference type="CDD" id="cd00067">
    <property type="entry name" value="GAL4"/>
    <property type="match status" value="1"/>
</dbReference>
<evidence type="ECO:0000256" key="7">
    <source>
        <dbReference type="SAM" id="MobiDB-lite"/>
    </source>
</evidence>
<keyword evidence="11" id="KW-1185">Reference proteome</keyword>
<dbReference type="GO" id="GO:0045944">
    <property type="term" value="P:positive regulation of transcription by RNA polymerase II"/>
    <property type="evidence" value="ECO:0007669"/>
    <property type="project" value="TreeGrafter"/>
</dbReference>
<evidence type="ECO:0000313" key="10">
    <source>
        <dbReference type="EMBL" id="KAF2718500.1"/>
    </source>
</evidence>
<keyword evidence="3" id="KW-0805">Transcription regulation</keyword>
<dbReference type="SMART" id="SM00066">
    <property type="entry name" value="GAL4"/>
    <property type="match status" value="1"/>
</dbReference>
<dbReference type="PROSITE" id="PS00463">
    <property type="entry name" value="ZN2_CY6_FUNGAL_1"/>
    <property type="match status" value="1"/>
</dbReference>
<sequence length="730" mass="80669">MAENIAVTEAGNSSAEPPGISSAQRIDGNTGFRKFTAKRRNVTRACDSCRSKKRRCTGDQPCGACRPYGSRCTYDASYTRGRVPQTLPHSPEGAALSHSSNAPCPVMGRSGAPADSIIRPAYLASSDASANHGIYLHSPYITDTGAGAGARLTFPEMPRGASPDDDDVELAGQYVGKASAYSFLQHAWKKFGKDVPDSQIPGNTLNADDGNIFSAGDKKFTSREYGEIELPEQPTTAALVSLYFEFAMPTYRFLHEPTIREWLKAYPALHVSINPNKLGLSPAQQAILLTVLATAFLFQKDAPQPEIRILKFAPHESEKLFQAAQAVLASETGRPTLESAQARLASCMYLVMTSRPNQSWYMLGMTVQLIIACGFHRRKPLPTPVQDELRLECEKRVFWVVYTFDMYMSVMFGRPALIQDDFVDQEFPAAVNDDDLTTAGIDSRGETRDSYTTASVLHAKLARITKKASQQQQNLHRSRRLDNMVVLNTELDQWQKTLPVILSGMIHPSSLVPIFRRQYAVLQLGYSHAVMLVNRSLLLGGYKKPTSAQQHISTCMLAAKSTLDSILALVTERHMYPSLWLTQYVAFTALSVVYVWLVQRSQDRVPRIITLNERDLLRHAEKVQGHLADATNSNAPSLRYSIILEGLQEEARRCVGRLDSSASRIDGILSDAPPKDATGGGSDSNTAEEDVVNVDFAFDPELWQQLDGFPFSEFDLGTTSNPNQYTQVHT</sequence>
<feature type="domain" description="Zn(2)-C6 fungal-type" evidence="9">
    <location>
        <begin position="45"/>
        <end position="74"/>
    </location>
</feature>
<dbReference type="InterPro" id="IPR007219">
    <property type="entry name" value="XnlR_reg_dom"/>
</dbReference>
<evidence type="ECO:0000256" key="8">
    <source>
        <dbReference type="SAM" id="Phobius"/>
    </source>
</evidence>
<keyword evidence="5" id="KW-0804">Transcription</keyword>
<dbReference type="GO" id="GO:0008270">
    <property type="term" value="F:zinc ion binding"/>
    <property type="evidence" value="ECO:0007669"/>
    <property type="project" value="InterPro"/>
</dbReference>
<reference evidence="10" key="1">
    <citation type="journal article" date="2020" name="Stud. Mycol.">
        <title>101 Dothideomycetes genomes: a test case for predicting lifestyles and emergence of pathogens.</title>
        <authorList>
            <person name="Haridas S."/>
            <person name="Albert R."/>
            <person name="Binder M."/>
            <person name="Bloem J."/>
            <person name="Labutti K."/>
            <person name="Salamov A."/>
            <person name="Andreopoulos B."/>
            <person name="Baker S."/>
            <person name="Barry K."/>
            <person name="Bills G."/>
            <person name="Bluhm B."/>
            <person name="Cannon C."/>
            <person name="Castanera R."/>
            <person name="Culley D."/>
            <person name="Daum C."/>
            <person name="Ezra D."/>
            <person name="Gonzalez J."/>
            <person name="Henrissat B."/>
            <person name="Kuo A."/>
            <person name="Liang C."/>
            <person name="Lipzen A."/>
            <person name="Lutzoni F."/>
            <person name="Magnuson J."/>
            <person name="Mondo S."/>
            <person name="Nolan M."/>
            <person name="Ohm R."/>
            <person name="Pangilinan J."/>
            <person name="Park H.-J."/>
            <person name="Ramirez L."/>
            <person name="Alfaro M."/>
            <person name="Sun H."/>
            <person name="Tritt A."/>
            <person name="Yoshinaga Y."/>
            <person name="Zwiers L.-H."/>
            <person name="Turgeon B."/>
            <person name="Goodwin S."/>
            <person name="Spatafora J."/>
            <person name="Crous P."/>
            <person name="Grigoriev I."/>
        </authorList>
    </citation>
    <scope>NUCLEOTIDE SEQUENCE</scope>
    <source>
        <strain evidence="10">CBS 116435</strain>
    </source>
</reference>
<dbReference type="Gene3D" id="4.10.240.10">
    <property type="entry name" value="Zn(2)-C6 fungal-type DNA-binding domain"/>
    <property type="match status" value="1"/>
</dbReference>
<dbReference type="SUPFAM" id="SSF57701">
    <property type="entry name" value="Zn2/Cys6 DNA-binding domain"/>
    <property type="match status" value="1"/>
</dbReference>
<organism evidence="10 11">
    <name type="scientific">Polychaeton citri CBS 116435</name>
    <dbReference type="NCBI Taxonomy" id="1314669"/>
    <lineage>
        <taxon>Eukaryota</taxon>
        <taxon>Fungi</taxon>
        <taxon>Dikarya</taxon>
        <taxon>Ascomycota</taxon>
        <taxon>Pezizomycotina</taxon>
        <taxon>Dothideomycetes</taxon>
        <taxon>Dothideomycetidae</taxon>
        <taxon>Capnodiales</taxon>
        <taxon>Capnodiaceae</taxon>
        <taxon>Polychaeton</taxon>
    </lineage>
</organism>
<keyword evidence="8" id="KW-0812">Transmembrane</keyword>
<feature type="region of interest" description="Disordered" evidence="7">
    <location>
        <begin position="1"/>
        <end position="28"/>
    </location>
</feature>
<dbReference type="OrthoDB" id="3037908at2759"/>
<accession>A0A9P4UN06</accession>
<dbReference type="SMART" id="SM00906">
    <property type="entry name" value="Fungal_trans"/>
    <property type="match status" value="1"/>
</dbReference>
<keyword evidence="4" id="KW-0238">DNA-binding</keyword>
<dbReference type="Pfam" id="PF04082">
    <property type="entry name" value="Fungal_trans"/>
    <property type="match status" value="1"/>
</dbReference>
<dbReference type="GO" id="GO:0000981">
    <property type="term" value="F:DNA-binding transcription factor activity, RNA polymerase II-specific"/>
    <property type="evidence" value="ECO:0007669"/>
    <property type="project" value="InterPro"/>
</dbReference>
<dbReference type="InterPro" id="IPR051711">
    <property type="entry name" value="Stress_Response_Reg"/>
</dbReference>
<proteinExistence type="predicted"/>
<dbReference type="EMBL" id="MU003824">
    <property type="protein sequence ID" value="KAF2718500.1"/>
    <property type="molecule type" value="Genomic_DNA"/>
</dbReference>
<comment type="caution">
    <text evidence="10">The sequence shown here is derived from an EMBL/GenBank/DDBJ whole genome shotgun (WGS) entry which is preliminary data.</text>
</comment>
<dbReference type="GO" id="GO:0006351">
    <property type="term" value="P:DNA-templated transcription"/>
    <property type="evidence" value="ECO:0007669"/>
    <property type="project" value="InterPro"/>
</dbReference>